<keyword evidence="1" id="KW-0812">Transmembrane</keyword>
<dbReference type="InterPro" id="IPR022837">
    <property type="entry name" value="MsrQ-like"/>
</dbReference>
<comment type="caution">
    <text evidence="2">The sequence shown here is derived from an EMBL/GenBank/DDBJ whole genome shotgun (WGS) entry which is preliminary data.</text>
</comment>
<feature type="transmembrane region" description="Helical" evidence="1">
    <location>
        <begin position="35"/>
        <end position="56"/>
    </location>
</feature>
<feature type="transmembrane region" description="Helical" evidence="1">
    <location>
        <begin position="156"/>
        <end position="174"/>
    </location>
</feature>
<feature type="transmembrane region" description="Helical" evidence="1">
    <location>
        <begin position="135"/>
        <end position="150"/>
    </location>
</feature>
<dbReference type="Proteomes" id="UP000321310">
    <property type="component" value="Unassembled WGS sequence"/>
</dbReference>
<dbReference type="GO" id="GO:0010181">
    <property type="term" value="F:FMN binding"/>
    <property type="evidence" value="ECO:0007669"/>
    <property type="project" value="TreeGrafter"/>
</dbReference>
<evidence type="ECO:0000313" key="2">
    <source>
        <dbReference type="EMBL" id="TXE83581.1"/>
    </source>
</evidence>
<reference evidence="2 3" key="1">
    <citation type="submission" date="2019-07" db="EMBL/GenBank/DDBJ databases">
        <title>Rapid identification of Enteric Bacteria from Whole Genome Sequences (WGS) using Average Nucleotide Identity (ANI).</title>
        <authorList>
            <person name="Lane C."/>
        </authorList>
    </citation>
    <scope>NUCLEOTIDE SEQUENCE [LARGE SCALE GENOMIC DNA]</scope>
    <source>
        <strain evidence="2 3">2016D-0250</strain>
    </source>
</reference>
<feature type="transmembrane region" description="Helical" evidence="1">
    <location>
        <begin position="68"/>
        <end position="86"/>
    </location>
</feature>
<evidence type="ECO:0000256" key="1">
    <source>
        <dbReference type="SAM" id="Phobius"/>
    </source>
</evidence>
<dbReference type="GO" id="GO:0016679">
    <property type="term" value="F:oxidoreductase activity, acting on diphenols and related substances as donors"/>
    <property type="evidence" value="ECO:0007669"/>
    <property type="project" value="TreeGrafter"/>
</dbReference>
<name>A0A5C7DSP0_9BACT</name>
<feature type="transmembrane region" description="Helical" evidence="1">
    <location>
        <begin position="7"/>
        <end position="23"/>
    </location>
</feature>
<sequence length="186" mass="22348">MSKKNCNIIAFLFFILSIFYSFYQIKQEFDIVKSIYFYSGIFSLIFFGLSLLFSLLKYKYIKDYPKFLGFYAFFWAIVHFINYFAFGKNLNFIIFLKDTFNKNLEFSGFIAFFLLTLMFISSFKFFNKLIKIRKLAYICFLIASWHYFLSAKIPQISHILALSIAVLFLLTKIWKNYKKRKKVTSF</sequence>
<dbReference type="PANTHER" id="PTHR36964:SF1">
    <property type="entry name" value="PROTEIN-METHIONINE-SULFOXIDE REDUCTASE HEME-BINDING SUBUNIT MSRQ"/>
    <property type="match status" value="1"/>
</dbReference>
<keyword evidence="1" id="KW-1133">Transmembrane helix</keyword>
<dbReference type="AlphaFoldDB" id="A0A5C7DSP0"/>
<dbReference type="PANTHER" id="PTHR36964">
    <property type="entry name" value="PROTEIN-METHIONINE-SULFOXIDE REDUCTASE HEME-BINDING SUBUNIT MSRQ"/>
    <property type="match status" value="1"/>
</dbReference>
<dbReference type="GO" id="GO:0020037">
    <property type="term" value="F:heme binding"/>
    <property type="evidence" value="ECO:0007669"/>
    <property type="project" value="TreeGrafter"/>
</dbReference>
<dbReference type="EMBL" id="VOWB01000027">
    <property type="protein sequence ID" value="TXE83581.1"/>
    <property type="molecule type" value="Genomic_DNA"/>
</dbReference>
<proteinExistence type="predicted"/>
<feature type="transmembrane region" description="Helical" evidence="1">
    <location>
        <begin position="106"/>
        <end position="123"/>
    </location>
</feature>
<keyword evidence="1" id="KW-0472">Membrane</keyword>
<protein>
    <submittedName>
        <fullName evidence="2">Sulfite oxidase heme-binding subunit YedZ</fullName>
    </submittedName>
</protein>
<organism evidence="2 3">
    <name type="scientific">Campylobacter peloridis</name>
    <dbReference type="NCBI Taxonomy" id="488546"/>
    <lineage>
        <taxon>Bacteria</taxon>
        <taxon>Pseudomonadati</taxon>
        <taxon>Campylobacterota</taxon>
        <taxon>Epsilonproteobacteria</taxon>
        <taxon>Campylobacterales</taxon>
        <taxon>Campylobacteraceae</taxon>
        <taxon>Campylobacter</taxon>
    </lineage>
</organism>
<dbReference type="GO" id="GO:0005886">
    <property type="term" value="C:plasma membrane"/>
    <property type="evidence" value="ECO:0007669"/>
    <property type="project" value="TreeGrafter"/>
</dbReference>
<evidence type="ECO:0000313" key="3">
    <source>
        <dbReference type="Proteomes" id="UP000321310"/>
    </source>
</evidence>
<accession>A0A5C7DSP0</accession>
<dbReference type="RefSeq" id="WP_147575232.1">
    <property type="nucleotide sequence ID" value="NZ_VOWB01000027.1"/>
</dbReference>
<gene>
    <name evidence="2" type="ORF">FPD46_02765</name>
</gene>